<dbReference type="NCBIfam" id="NF047509">
    <property type="entry name" value="Rv3131_FMN_oxido"/>
    <property type="match status" value="1"/>
</dbReference>
<dbReference type="AlphaFoldDB" id="A0A4R7V1W8"/>
<accession>A0A4R7V1W8</accession>
<gene>
    <name evidence="1" type="ORF">CLV71_1171</name>
</gene>
<name>A0A4R7V1W8_9PSEU</name>
<dbReference type="EMBL" id="SOCP01000017">
    <property type="protein sequence ID" value="TDV42532.1"/>
    <property type="molecule type" value="Genomic_DNA"/>
</dbReference>
<protein>
    <recommendedName>
        <fullName evidence="3">Nitroreductase family protein</fullName>
    </recommendedName>
</protein>
<evidence type="ECO:0000313" key="2">
    <source>
        <dbReference type="Proteomes" id="UP000294927"/>
    </source>
</evidence>
<evidence type="ECO:0008006" key="3">
    <source>
        <dbReference type="Google" id="ProtNLM"/>
    </source>
</evidence>
<dbReference type="GO" id="GO:0016491">
    <property type="term" value="F:oxidoreductase activity"/>
    <property type="evidence" value="ECO:0007669"/>
    <property type="project" value="InterPro"/>
</dbReference>
<dbReference type="Proteomes" id="UP000294927">
    <property type="component" value="Unassembled WGS sequence"/>
</dbReference>
<dbReference type="SUPFAM" id="SSF55469">
    <property type="entry name" value="FMN-dependent nitroreductase-like"/>
    <property type="match status" value="2"/>
</dbReference>
<reference evidence="1 2" key="1">
    <citation type="submission" date="2019-03" db="EMBL/GenBank/DDBJ databases">
        <title>Genomic Encyclopedia of Archaeal and Bacterial Type Strains, Phase II (KMG-II): from individual species to whole genera.</title>
        <authorList>
            <person name="Goeker M."/>
        </authorList>
    </citation>
    <scope>NUCLEOTIDE SEQUENCE [LARGE SCALE GENOMIC DNA]</scope>
    <source>
        <strain evidence="1 2">DSM 45499</strain>
    </source>
</reference>
<evidence type="ECO:0000313" key="1">
    <source>
        <dbReference type="EMBL" id="TDV42532.1"/>
    </source>
</evidence>
<keyword evidence="2" id="KW-1185">Reference proteome</keyword>
<proteinExistence type="predicted"/>
<dbReference type="RefSeq" id="WP_133907144.1">
    <property type="nucleotide sequence ID" value="NZ_SOCP01000017.1"/>
</dbReference>
<sequence length="311" mass="33991">MNEGSPISDWTRDEQSLIAAAAMRAPSVHNTRPWVLEFHDDHRVSLYERLDRALPHHDPLGRDRLISCGAALEHVLLAMRVLGWVPEVELRPDRTRPDEVACVTAIRRAEPSEVDVARHGAIHGRHSYRGPFAPEPVEAGLRTALAAAQGVDGVGVRLVTETEVVARLLHHAVLVLRADHAYQRELTAWTAPVRDPLPGEGVSSAIRRTATLPWAGLVRRTTSVPDVDTLADRLAGELLILVETTDDGPPDHVRAGMAAEQVWLTATAAGLVGSLLTQPFQLREVRAGLVEALSLNGFPQLLLRFGHPNHP</sequence>
<dbReference type="Gene3D" id="3.40.109.10">
    <property type="entry name" value="NADH Oxidase"/>
    <property type="match status" value="1"/>
</dbReference>
<dbReference type="InterPro" id="IPR000415">
    <property type="entry name" value="Nitroreductase-like"/>
</dbReference>
<organism evidence="1 2">
    <name type="scientific">Actinophytocola oryzae</name>
    <dbReference type="NCBI Taxonomy" id="502181"/>
    <lineage>
        <taxon>Bacteria</taxon>
        <taxon>Bacillati</taxon>
        <taxon>Actinomycetota</taxon>
        <taxon>Actinomycetes</taxon>
        <taxon>Pseudonocardiales</taxon>
        <taxon>Pseudonocardiaceae</taxon>
    </lineage>
</organism>
<comment type="caution">
    <text evidence="1">The sequence shown here is derived from an EMBL/GenBank/DDBJ whole genome shotgun (WGS) entry which is preliminary data.</text>
</comment>
<dbReference type="OrthoDB" id="8156917at2"/>